<keyword evidence="2" id="KW-1185">Reference proteome</keyword>
<protein>
    <recommendedName>
        <fullName evidence="3">DNA helicase</fullName>
    </recommendedName>
</protein>
<gene>
    <name evidence="1" type="ORF">RGCCGE502_31527</name>
</gene>
<keyword evidence="1" id="KW-0614">Plasmid</keyword>
<dbReference type="SUPFAM" id="SSF52540">
    <property type="entry name" value="P-loop containing nucleoside triphosphate hydrolases"/>
    <property type="match status" value="1"/>
</dbReference>
<dbReference type="HOGENOM" id="CLU_060333_0_0_5"/>
<evidence type="ECO:0000313" key="2">
    <source>
        <dbReference type="Proteomes" id="UP000014411"/>
    </source>
</evidence>
<dbReference type="Proteomes" id="UP000014411">
    <property type="component" value="Unassembled WGS sequence"/>
</dbReference>
<organism evidence="1 2">
    <name type="scientific">Rhizobium grahamii CCGE 502</name>
    <dbReference type="NCBI Taxonomy" id="990285"/>
    <lineage>
        <taxon>Bacteria</taxon>
        <taxon>Pseudomonadati</taxon>
        <taxon>Pseudomonadota</taxon>
        <taxon>Alphaproteobacteria</taxon>
        <taxon>Hyphomicrobiales</taxon>
        <taxon>Rhizobiaceae</taxon>
        <taxon>Rhizobium/Agrobacterium group</taxon>
        <taxon>Rhizobium</taxon>
    </lineage>
</organism>
<name>S3I3U5_9HYPH</name>
<geneLocation type="plasmid" evidence="1">
    <name>pRg502b</name>
</geneLocation>
<dbReference type="EMBL" id="AEYE02000036">
    <property type="protein sequence ID" value="EPE94313.1"/>
    <property type="molecule type" value="Genomic_DNA"/>
</dbReference>
<sequence length="321" mass="34964">MTASMQDNLRYWRTSLADGALGEGKFTRSDRKRFVEIPTAALKTGLLPEEVLDQVFRGQTSVKAVAIRFWPLITARKSSHGAARAGGLPDIVAPVVTEATVDRGGQITPLRNALARDLLTPLLSGEFAIGSVDALDAFLTETPLPDMSGDDAWENYLGHCRKMVDAVSHGWPRGDADYQPIGSGFLELAEDANATVRAILDLYDKLLAEQPDTPLLKQIAQPELTVADPDHRIEQEFSRRLGHSNPNFPLAQQQRQVLAWLDASAPGEVIAVNGPPGTGKTTMLLPAVAGLWVRAALRGEVSPESWRRRLHGEPPLPRHLA</sequence>
<dbReference type="Gene3D" id="3.40.50.300">
    <property type="entry name" value="P-loop containing nucleotide triphosphate hydrolases"/>
    <property type="match status" value="1"/>
</dbReference>
<dbReference type="RefSeq" id="WP_016558203.1">
    <property type="nucleotide sequence ID" value="NZ_AEYE02000036.1"/>
</dbReference>
<evidence type="ECO:0008006" key="3">
    <source>
        <dbReference type="Google" id="ProtNLM"/>
    </source>
</evidence>
<dbReference type="AlphaFoldDB" id="S3I3U5"/>
<accession>S3I3U5</accession>
<reference evidence="1 2" key="1">
    <citation type="journal article" date="2012" name="J. Bacteriol.">
        <title>Genome sequence of Rhizobium grahamii CCGE502, a broad-host-range symbiont with low nodulation competitiveness in Phaseolus vulgaris.</title>
        <authorList>
            <person name="Althabegoiti M.J."/>
            <person name="Lozano L."/>
            <person name="Torres-Tejerizo G."/>
            <person name="Ormeno-Orrillo E."/>
            <person name="Rogel M.A."/>
            <person name="Gonzalez V."/>
            <person name="Martinez-Romero E."/>
        </authorList>
    </citation>
    <scope>NUCLEOTIDE SEQUENCE [LARGE SCALE GENOMIC DNA]</scope>
    <source>
        <strain evidence="1 2">CCGE 502</strain>
        <plasmid evidence="1">pRg502b</plasmid>
    </source>
</reference>
<proteinExistence type="predicted"/>
<comment type="caution">
    <text evidence="1">The sequence shown here is derived from an EMBL/GenBank/DDBJ whole genome shotgun (WGS) entry which is preliminary data.</text>
</comment>
<evidence type="ECO:0000313" key="1">
    <source>
        <dbReference type="EMBL" id="EPE94313.1"/>
    </source>
</evidence>
<dbReference type="InterPro" id="IPR027417">
    <property type="entry name" value="P-loop_NTPase"/>
</dbReference>